<gene>
    <name evidence="2" type="ORF">DEJ49_01540</name>
</gene>
<evidence type="ECO:0000256" key="1">
    <source>
        <dbReference type="SAM" id="SignalP"/>
    </source>
</evidence>
<dbReference type="RefSeq" id="WP_150181999.1">
    <property type="nucleotide sequence ID" value="NZ_CP029191.1"/>
</dbReference>
<sequence length="109" mass="11234">MGKWKRLGRSAVVAASAAVLVTGLSTSAEAASGKFAYNRADTGFRQVMENPSDDECIVMPGGGGVVDNFTDTVATLYRGKDCTLPQDTLAPNTGGVYGGATVPHSVFFG</sequence>
<accession>A0A5P2CES5</accession>
<feature type="chain" id="PRO_5024923995" description="Secreted protein" evidence="1">
    <location>
        <begin position="31"/>
        <end position="109"/>
    </location>
</feature>
<proteinExistence type="predicted"/>
<organism evidence="2 3">
    <name type="scientific">Streptomyces venezuelae</name>
    <dbReference type="NCBI Taxonomy" id="54571"/>
    <lineage>
        <taxon>Bacteria</taxon>
        <taxon>Bacillati</taxon>
        <taxon>Actinomycetota</taxon>
        <taxon>Actinomycetes</taxon>
        <taxon>Kitasatosporales</taxon>
        <taxon>Streptomycetaceae</taxon>
        <taxon>Streptomyces</taxon>
    </lineage>
</organism>
<dbReference type="AlphaFoldDB" id="A0A5P2CES5"/>
<keyword evidence="1" id="KW-0732">Signal</keyword>
<name>A0A5P2CES5_STRVZ</name>
<evidence type="ECO:0000313" key="2">
    <source>
        <dbReference type="EMBL" id="QES39831.1"/>
    </source>
</evidence>
<protein>
    <recommendedName>
        <fullName evidence="4">Secreted protein</fullName>
    </recommendedName>
</protein>
<dbReference type="Proteomes" id="UP000324015">
    <property type="component" value="Chromosome"/>
</dbReference>
<reference evidence="2 3" key="1">
    <citation type="submission" date="2018-05" db="EMBL/GenBank/DDBJ databases">
        <title>Streptomyces venezuelae.</title>
        <authorList>
            <person name="Kim W."/>
            <person name="Lee N."/>
            <person name="Cho B.-K."/>
        </authorList>
    </citation>
    <scope>NUCLEOTIDE SEQUENCE [LARGE SCALE GENOMIC DNA]</scope>
    <source>
        <strain evidence="2 3">ATCC 14585</strain>
    </source>
</reference>
<evidence type="ECO:0008006" key="4">
    <source>
        <dbReference type="Google" id="ProtNLM"/>
    </source>
</evidence>
<dbReference type="EMBL" id="CP029191">
    <property type="protein sequence ID" value="QES39831.1"/>
    <property type="molecule type" value="Genomic_DNA"/>
</dbReference>
<feature type="signal peptide" evidence="1">
    <location>
        <begin position="1"/>
        <end position="30"/>
    </location>
</feature>
<evidence type="ECO:0000313" key="3">
    <source>
        <dbReference type="Proteomes" id="UP000324015"/>
    </source>
</evidence>